<evidence type="ECO:0000313" key="2">
    <source>
        <dbReference type="EMBL" id="ADN17747.1"/>
    </source>
</evidence>
<organism evidence="2 3">
    <name type="scientific">Gloeothece verrucosa (strain PCC 7822)</name>
    <name type="common">Cyanothece sp. (strain PCC 7822)</name>
    <dbReference type="NCBI Taxonomy" id="497965"/>
    <lineage>
        <taxon>Bacteria</taxon>
        <taxon>Bacillati</taxon>
        <taxon>Cyanobacteriota</taxon>
        <taxon>Cyanophyceae</taxon>
        <taxon>Oscillatoriophycideae</taxon>
        <taxon>Chroococcales</taxon>
        <taxon>Aphanothecaceae</taxon>
        <taxon>Gloeothece</taxon>
        <taxon>Gloeothece verrucosa</taxon>
    </lineage>
</organism>
<proteinExistence type="predicted"/>
<dbReference type="AlphaFoldDB" id="E0ULB7"/>
<dbReference type="EMBL" id="CP002199">
    <property type="protein sequence ID" value="ADN17747.1"/>
    <property type="molecule type" value="Genomic_DNA"/>
</dbReference>
<name>E0ULB7_GLOV7</name>
<dbReference type="HOGENOM" id="CLU_3250316_0_0_3"/>
<dbReference type="Proteomes" id="UP000008206">
    <property type="component" value="Plasmid Cy782201"/>
</dbReference>
<gene>
    <name evidence="2" type="ordered locus">Cyan7822_5893</name>
</gene>
<accession>E0ULB7</accession>
<sequence>MIGKMSQYYRQLRAICLPLMFLVITEAGYPMLVEWFDEKDCD</sequence>
<keyword evidence="2" id="KW-0614">Plasmid</keyword>
<keyword evidence="3" id="KW-1185">Reference proteome</keyword>
<feature type="transmembrane region" description="Helical" evidence="1">
    <location>
        <begin position="12"/>
        <end position="32"/>
    </location>
</feature>
<geneLocation type="plasmid" evidence="2 3">
    <name>Cy782201</name>
</geneLocation>
<keyword evidence="1" id="KW-1133">Transmembrane helix</keyword>
<protein>
    <submittedName>
        <fullName evidence="2">Uncharacterized protein</fullName>
    </submittedName>
</protein>
<evidence type="ECO:0000256" key="1">
    <source>
        <dbReference type="SAM" id="Phobius"/>
    </source>
</evidence>
<dbReference type="KEGG" id="cyj:Cyan7822_5893"/>
<reference evidence="3" key="1">
    <citation type="journal article" date="2011" name="MBio">
        <title>Novel metabolic attributes of the genus Cyanothece, comprising a group of unicellular nitrogen-fixing Cyanobacteria.</title>
        <authorList>
            <person name="Bandyopadhyay A."/>
            <person name="Elvitigala T."/>
            <person name="Welsh E."/>
            <person name="Stockel J."/>
            <person name="Liberton M."/>
            <person name="Min H."/>
            <person name="Sherman L.A."/>
            <person name="Pakrasi H.B."/>
        </authorList>
    </citation>
    <scope>NUCLEOTIDE SEQUENCE [LARGE SCALE GENOMIC DNA]</scope>
    <source>
        <strain evidence="3">PCC 7822</strain>
        <plasmid evidence="3">Cy782201</plasmid>
    </source>
</reference>
<keyword evidence="1" id="KW-0472">Membrane</keyword>
<evidence type="ECO:0000313" key="3">
    <source>
        <dbReference type="Proteomes" id="UP000008206"/>
    </source>
</evidence>
<keyword evidence="1" id="KW-0812">Transmembrane</keyword>